<proteinExistence type="predicted"/>
<keyword evidence="2" id="KW-1185">Reference proteome</keyword>
<dbReference type="OrthoDB" id="21706at10239"/>
<evidence type="ECO:0000313" key="2">
    <source>
        <dbReference type="Proteomes" id="UP000028664"/>
    </source>
</evidence>
<dbReference type="GeneID" id="20283318"/>
<dbReference type="RefSeq" id="YP_009056300.1">
    <property type="nucleotide sequence ID" value="NC_024792.1"/>
</dbReference>
<dbReference type="Pfam" id="PF25735">
    <property type="entry name" value="Phage_L5_gp82"/>
    <property type="match status" value="1"/>
</dbReference>
<dbReference type="InterPro" id="IPR058002">
    <property type="entry name" value="Gp82"/>
</dbReference>
<protein>
    <submittedName>
        <fullName evidence="1">Uncharacterized protein</fullName>
    </submittedName>
</protein>
<dbReference type="EMBL" id="KM051843">
    <property type="protein sequence ID" value="AII27932.1"/>
    <property type="molecule type" value="Genomic_DNA"/>
</dbReference>
<sequence>MQTYKDREVKTGTVSKVYFNLHKKVFSVKQNERVVCHSSTVTISDVTFKVNQKGREKVLKEKRKNVHAYVIGTLTQDVKAHIDETYREATYNPYKFNSFVDKETHQPISTADTVILKDKRIFYK</sequence>
<organism evidence="1 2">
    <name type="scientific">Bacillus phage Bobb</name>
    <dbReference type="NCBI Taxonomy" id="1527469"/>
    <lineage>
        <taxon>Viruses</taxon>
        <taxon>Duplodnaviria</taxon>
        <taxon>Heunggongvirae</taxon>
        <taxon>Uroviricota</taxon>
        <taxon>Caudoviricetes</taxon>
        <taxon>Herelleviridae</taxon>
        <taxon>Bastillevirinae</taxon>
        <taxon>Agatevirus</taxon>
        <taxon>Agatevirus bobb</taxon>
    </lineage>
</organism>
<dbReference type="KEGG" id="vg:20283318"/>
<reference evidence="1 2" key="1">
    <citation type="submission" date="2014-06" db="EMBL/GenBank/DDBJ databases">
        <title>Bioinformatic genomic analysis of Bacillus phage Bobb.</title>
        <authorList>
            <person name="Lewis H.M.N."/>
            <person name="Temple L."/>
            <person name="Barth R.N."/>
            <person name="Bowles K.M."/>
            <person name="Churchin D.I."/>
            <person name="Scott-Croshaw C."/>
            <person name="Glasgow G.H."/>
            <person name="Gloe M.W."/>
            <person name="McGough T.M."/>
            <person name="Nutbrown S.A."/>
            <person name="Romulus S.R."/>
            <person name="Sanders K.A.M."/>
            <person name="Diachok C.R."/>
            <person name="Serigano J.P."/>
            <person name="Shin D."/>
            <person name="Suresh M.H."/>
            <person name="Conner A.R.N."/>
            <person name="Korba R.M."/>
            <person name="Livermore R.J."/>
            <person name="Rohlf M.B."/>
            <person name="Utterback S.D."/>
            <person name="Wilson V.E."/>
        </authorList>
    </citation>
    <scope>NUCLEOTIDE SEQUENCE [LARGE SCALE GENOMIC DNA]</scope>
</reference>
<dbReference type="Proteomes" id="UP000028664">
    <property type="component" value="Segment"/>
</dbReference>
<evidence type="ECO:0000313" key="1">
    <source>
        <dbReference type="EMBL" id="AII27932.1"/>
    </source>
</evidence>
<accession>A0A076G6N0</accession>
<name>A0A076G6N0_9CAUD</name>